<sequence>MTVTFLITVFLVLLLHYRNNKGGRSQSPSSVSQQQNSSQTSEQNQSEAGNNTLLSGTSHICDSVDTAINKDVSTDNVSGPTEVGLTYAEIELKSTKEQTKRKENKVLISNIHSGNTAVLISNIHSGNTSVLISSIHSGYIKGVRSQSPSSVSQQQNSSQTSEQNQSDAGNNTLLYGNNTESCECVYSNLMLETVLILNIHSGNTKVLISNIYSGYTENIALCMFSLPFGSLRPETASSRTSVSKGLSPMITGVAAGLTVTFLIIVVLVLLWCYRNKKGGRSQSPSSVSQQQNSSQTSEQNETGYNTLLSGTAHNYDTVDVTIHKDISTDSVSKPSELTYAEIELKSTKKQKKKKEIKGNNTESCDCVYSNLNLETDQVLMSNIYSQQTEGDSILIITYE</sequence>
<evidence type="ECO:0000256" key="2">
    <source>
        <dbReference type="SAM" id="Phobius"/>
    </source>
</evidence>
<feature type="region of interest" description="Disordered" evidence="1">
    <location>
        <begin position="278"/>
        <end position="301"/>
    </location>
</feature>
<protein>
    <submittedName>
        <fullName evidence="4">Fc receptor 5</fullName>
    </submittedName>
</protein>
<dbReference type="Proteomes" id="UP000290572">
    <property type="component" value="Unassembled WGS sequence"/>
</dbReference>
<keyword evidence="2" id="KW-1133">Transmembrane helix</keyword>
<evidence type="ECO:0000256" key="1">
    <source>
        <dbReference type="SAM" id="MobiDB-lite"/>
    </source>
</evidence>
<dbReference type="AlphaFoldDB" id="A0A498LBM1"/>
<reference evidence="4 5" key="1">
    <citation type="submission" date="2018-03" db="EMBL/GenBank/DDBJ databases">
        <title>Draft genome sequence of Rohu Carp (Labeo rohita).</title>
        <authorList>
            <person name="Das P."/>
            <person name="Kushwaha B."/>
            <person name="Joshi C.G."/>
            <person name="Kumar D."/>
            <person name="Nagpure N.S."/>
            <person name="Sahoo L."/>
            <person name="Das S.P."/>
            <person name="Bit A."/>
            <person name="Patnaik S."/>
            <person name="Meher P.K."/>
            <person name="Jayasankar P."/>
            <person name="Koringa P.G."/>
            <person name="Patel N.V."/>
            <person name="Hinsu A.T."/>
            <person name="Kumar R."/>
            <person name="Pandey M."/>
            <person name="Agarwal S."/>
            <person name="Srivastava S."/>
            <person name="Singh M."/>
            <person name="Iquebal M.A."/>
            <person name="Jaiswal S."/>
            <person name="Angadi U.B."/>
            <person name="Kumar N."/>
            <person name="Raza M."/>
            <person name="Shah T.M."/>
            <person name="Rai A."/>
            <person name="Jena J.K."/>
        </authorList>
    </citation>
    <scope>NUCLEOTIDE SEQUENCE [LARGE SCALE GENOMIC DNA]</scope>
    <source>
        <strain evidence="4">DASCIFA01</strain>
        <tissue evidence="4">Testis</tissue>
    </source>
</reference>
<evidence type="ECO:0000313" key="5">
    <source>
        <dbReference type="Proteomes" id="UP000290572"/>
    </source>
</evidence>
<evidence type="ECO:0000256" key="3">
    <source>
        <dbReference type="SAM" id="SignalP"/>
    </source>
</evidence>
<feature type="transmembrane region" description="Helical" evidence="2">
    <location>
        <begin position="249"/>
        <end position="273"/>
    </location>
</feature>
<keyword evidence="2" id="KW-0472">Membrane</keyword>
<dbReference type="EMBL" id="QBIY01013466">
    <property type="protein sequence ID" value="RXN03914.1"/>
    <property type="molecule type" value="Genomic_DNA"/>
</dbReference>
<feature type="compositionally biased region" description="Low complexity" evidence="1">
    <location>
        <begin position="281"/>
        <end position="299"/>
    </location>
</feature>
<feature type="chain" id="PRO_5019761654" evidence="3">
    <location>
        <begin position="23"/>
        <end position="399"/>
    </location>
</feature>
<keyword evidence="4" id="KW-0675">Receptor</keyword>
<feature type="compositionally biased region" description="Low complexity" evidence="1">
    <location>
        <begin position="145"/>
        <end position="166"/>
    </location>
</feature>
<gene>
    <name evidence="4" type="ORF">ROHU_034238</name>
</gene>
<dbReference type="STRING" id="84645.A0A498LBM1"/>
<accession>A0A498LBM1</accession>
<organism evidence="4 5">
    <name type="scientific">Labeo rohita</name>
    <name type="common">Indian major carp</name>
    <name type="synonym">Cyprinus rohita</name>
    <dbReference type="NCBI Taxonomy" id="84645"/>
    <lineage>
        <taxon>Eukaryota</taxon>
        <taxon>Metazoa</taxon>
        <taxon>Chordata</taxon>
        <taxon>Craniata</taxon>
        <taxon>Vertebrata</taxon>
        <taxon>Euteleostomi</taxon>
        <taxon>Actinopterygii</taxon>
        <taxon>Neopterygii</taxon>
        <taxon>Teleostei</taxon>
        <taxon>Ostariophysi</taxon>
        <taxon>Cypriniformes</taxon>
        <taxon>Cyprinidae</taxon>
        <taxon>Labeoninae</taxon>
        <taxon>Labeonini</taxon>
        <taxon>Labeo</taxon>
    </lineage>
</organism>
<evidence type="ECO:0000313" key="4">
    <source>
        <dbReference type="EMBL" id="RXN03914.1"/>
    </source>
</evidence>
<feature type="region of interest" description="Disordered" evidence="1">
    <location>
        <begin position="143"/>
        <end position="172"/>
    </location>
</feature>
<proteinExistence type="predicted"/>
<comment type="caution">
    <text evidence="4">The sequence shown here is derived from an EMBL/GenBank/DDBJ whole genome shotgun (WGS) entry which is preliminary data.</text>
</comment>
<feature type="signal peptide" evidence="3">
    <location>
        <begin position="1"/>
        <end position="22"/>
    </location>
</feature>
<name>A0A498LBM1_LABRO</name>
<keyword evidence="2" id="KW-0812">Transmembrane</keyword>
<keyword evidence="3" id="KW-0732">Signal</keyword>
<feature type="compositionally biased region" description="Low complexity" evidence="1">
    <location>
        <begin position="25"/>
        <end position="46"/>
    </location>
</feature>
<keyword evidence="5" id="KW-1185">Reference proteome</keyword>
<feature type="region of interest" description="Disordered" evidence="1">
    <location>
        <begin position="22"/>
        <end position="55"/>
    </location>
</feature>